<evidence type="ECO:0000256" key="1">
    <source>
        <dbReference type="ARBA" id="ARBA00004141"/>
    </source>
</evidence>
<comment type="similarity">
    <text evidence="2">Belongs to the G-protein coupled receptor 2 family. Adhesion G-protein coupled receptor (ADGR) subfamily.</text>
</comment>
<dbReference type="PANTHER" id="PTHR12011">
    <property type="entry name" value="ADHESION G-PROTEIN COUPLED RECEPTOR"/>
    <property type="match status" value="1"/>
</dbReference>
<accession>A0A8B7YPI8</accession>
<dbReference type="PANTHER" id="PTHR12011:SF471">
    <property type="entry name" value="G-PROTEIN COUPLED RECEPTORS FAMILY 2 PROFILE 2 DOMAIN-CONTAINING PROTEIN"/>
    <property type="match status" value="1"/>
</dbReference>
<gene>
    <name evidence="12" type="primary">LOC110981258</name>
</gene>
<dbReference type="InterPro" id="IPR000203">
    <property type="entry name" value="GPS"/>
</dbReference>
<feature type="transmembrane region" description="Helical" evidence="8">
    <location>
        <begin position="85"/>
        <end position="105"/>
    </location>
</feature>
<dbReference type="InterPro" id="IPR046338">
    <property type="entry name" value="GAIN_dom_sf"/>
</dbReference>
<comment type="subcellular location">
    <subcellularLocation>
        <location evidence="1">Membrane</location>
        <topology evidence="1">Multi-pass membrane protein</topology>
    </subcellularLocation>
</comment>
<dbReference type="GO" id="GO:0005886">
    <property type="term" value="C:plasma membrane"/>
    <property type="evidence" value="ECO:0007669"/>
    <property type="project" value="TreeGrafter"/>
</dbReference>
<feature type="domain" description="G-protein coupled receptors family 2 profile 2" evidence="10">
    <location>
        <begin position="51"/>
        <end position="290"/>
    </location>
</feature>
<keyword evidence="5 8" id="KW-0472">Membrane</keyword>
<evidence type="ECO:0000256" key="8">
    <source>
        <dbReference type="SAM" id="Phobius"/>
    </source>
</evidence>
<evidence type="ECO:0000259" key="10">
    <source>
        <dbReference type="PROSITE" id="PS50261"/>
    </source>
</evidence>
<dbReference type="OMA" id="RHTSHVV"/>
<name>A0A8B7YPI8_ACAPL</name>
<dbReference type="PROSITE" id="PS50261">
    <property type="entry name" value="G_PROTEIN_RECEP_F2_4"/>
    <property type="match status" value="1"/>
</dbReference>
<feature type="transmembrane region" description="Helical" evidence="8">
    <location>
        <begin position="155"/>
        <end position="177"/>
    </location>
</feature>
<proteinExistence type="inferred from homology"/>
<dbReference type="PROSITE" id="PS50221">
    <property type="entry name" value="GAIN_B"/>
    <property type="match status" value="1"/>
</dbReference>
<evidence type="ECO:0000256" key="2">
    <source>
        <dbReference type="ARBA" id="ARBA00007343"/>
    </source>
</evidence>
<keyword evidence="3 8" id="KW-0812">Transmembrane</keyword>
<dbReference type="GO" id="GO:0007166">
    <property type="term" value="P:cell surface receptor signaling pathway"/>
    <property type="evidence" value="ECO:0007669"/>
    <property type="project" value="InterPro"/>
</dbReference>
<feature type="transmembrane region" description="Helical" evidence="8">
    <location>
        <begin position="117"/>
        <end position="135"/>
    </location>
</feature>
<dbReference type="GeneID" id="110981258"/>
<dbReference type="SMART" id="SM00303">
    <property type="entry name" value="GPS"/>
    <property type="match status" value="1"/>
</dbReference>
<dbReference type="OrthoDB" id="1100386at2759"/>
<feature type="transmembrane region" description="Helical" evidence="8">
    <location>
        <begin position="243"/>
        <end position="261"/>
    </location>
</feature>
<feature type="transmembrane region" description="Helical" evidence="8">
    <location>
        <begin position="53"/>
        <end position="76"/>
    </location>
</feature>
<evidence type="ECO:0000256" key="5">
    <source>
        <dbReference type="ARBA" id="ARBA00023136"/>
    </source>
</evidence>
<keyword evidence="11" id="KW-1185">Reference proteome</keyword>
<dbReference type="GO" id="GO:0007189">
    <property type="term" value="P:adenylate cyclase-activating G protein-coupled receptor signaling pathway"/>
    <property type="evidence" value="ECO:0007669"/>
    <property type="project" value="TreeGrafter"/>
</dbReference>
<dbReference type="Gene3D" id="2.60.220.50">
    <property type="match status" value="1"/>
</dbReference>
<dbReference type="Proteomes" id="UP000694845">
    <property type="component" value="Unplaced"/>
</dbReference>
<reference evidence="12" key="1">
    <citation type="submission" date="2025-08" db="UniProtKB">
        <authorList>
            <consortium name="RefSeq"/>
        </authorList>
    </citation>
    <scope>IDENTIFICATION</scope>
</reference>
<dbReference type="Pfam" id="PF01825">
    <property type="entry name" value="GPS"/>
    <property type="match status" value="1"/>
</dbReference>
<dbReference type="GO" id="GO:0004930">
    <property type="term" value="F:G protein-coupled receptor activity"/>
    <property type="evidence" value="ECO:0007669"/>
    <property type="project" value="InterPro"/>
</dbReference>
<feature type="transmembrane region" description="Helical" evidence="8">
    <location>
        <begin position="267"/>
        <end position="288"/>
    </location>
</feature>
<dbReference type="InterPro" id="IPR017981">
    <property type="entry name" value="GPCR_2-like_7TM"/>
</dbReference>
<dbReference type="PRINTS" id="PR00249">
    <property type="entry name" value="GPCRSECRETIN"/>
</dbReference>
<dbReference type="SUPFAM" id="SSF81321">
    <property type="entry name" value="Family A G protein-coupled receptor-like"/>
    <property type="match status" value="1"/>
</dbReference>
<organism evidence="11 12">
    <name type="scientific">Acanthaster planci</name>
    <name type="common">Crown-of-thorns starfish</name>
    <dbReference type="NCBI Taxonomy" id="133434"/>
    <lineage>
        <taxon>Eukaryota</taxon>
        <taxon>Metazoa</taxon>
        <taxon>Echinodermata</taxon>
        <taxon>Eleutherozoa</taxon>
        <taxon>Asterozoa</taxon>
        <taxon>Asteroidea</taxon>
        <taxon>Valvatacea</taxon>
        <taxon>Valvatida</taxon>
        <taxon>Acanthasteridae</taxon>
        <taxon>Acanthaster</taxon>
    </lineage>
</organism>
<feature type="transmembrane region" description="Helical" evidence="8">
    <location>
        <begin position="197"/>
        <end position="222"/>
    </location>
</feature>
<dbReference type="Pfam" id="PF00002">
    <property type="entry name" value="7tm_2"/>
    <property type="match status" value="1"/>
</dbReference>
<keyword evidence="7" id="KW-0325">Glycoprotein</keyword>
<dbReference type="InterPro" id="IPR057244">
    <property type="entry name" value="GAIN_B"/>
</dbReference>
<feature type="domain" description="GAIN-B" evidence="9">
    <location>
        <begin position="1"/>
        <end position="44"/>
    </location>
</feature>
<evidence type="ECO:0000259" key="9">
    <source>
        <dbReference type="PROSITE" id="PS50221"/>
    </source>
</evidence>
<keyword evidence="6" id="KW-1015">Disulfide bond</keyword>
<evidence type="ECO:0000256" key="6">
    <source>
        <dbReference type="ARBA" id="ARBA00023157"/>
    </source>
</evidence>
<evidence type="ECO:0000256" key="7">
    <source>
        <dbReference type="ARBA" id="ARBA00023180"/>
    </source>
</evidence>
<evidence type="ECO:0000313" key="11">
    <source>
        <dbReference type="Proteomes" id="UP000694845"/>
    </source>
</evidence>
<dbReference type="RefSeq" id="XP_022094365.1">
    <property type="nucleotide sequence ID" value="XM_022238673.1"/>
</dbReference>
<dbReference type="KEGG" id="aplc:110981258"/>
<sequence length="321" mass="36184">MTSKIIGVWSNKGCETSEKEPLYTKCSCDHMTNYAVLMWLGEKAPEDREAINILTKVGCLVSIAALALAVGLLLYLRSTLSSERIIIHMHLMTVTLIALLLFLVGIDKTENKLVCQFITIGLHFFYMSMFSWMLVEGIHLYRQIVAVFDSEKSRIWVYFALGWGIPIIVVGITSGIFFNQYKDHEICWLEVKDNSIWAFLGPIIPILLVNVAVLFMVLRIVMSAAKLQQEKPIFNSVKKGARSSLLLLPILGTTWIVGYFQHNLLSLQYVFVTLNAFQGFFMALFHCFMSGEVNSALKQKIRRVKESSLGGASTVDSVRPL</sequence>
<dbReference type="InterPro" id="IPR000832">
    <property type="entry name" value="GPCR_2_secretin-like"/>
</dbReference>
<evidence type="ECO:0000256" key="3">
    <source>
        <dbReference type="ARBA" id="ARBA00022692"/>
    </source>
</evidence>
<evidence type="ECO:0000256" key="4">
    <source>
        <dbReference type="ARBA" id="ARBA00022989"/>
    </source>
</evidence>
<keyword evidence="4 8" id="KW-1133">Transmembrane helix</keyword>
<dbReference type="FunFam" id="1.20.1070.10:FF:000058">
    <property type="entry name" value="Adhesion G protein-coupled receptor F5"/>
    <property type="match status" value="1"/>
</dbReference>
<dbReference type="AlphaFoldDB" id="A0A8B7YPI8"/>
<protein>
    <submittedName>
        <fullName evidence="12">Adhesion G-protein coupled receptor D1-like</fullName>
    </submittedName>
</protein>
<evidence type="ECO:0000313" key="12">
    <source>
        <dbReference type="RefSeq" id="XP_022094365.1"/>
    </source>
</evidence>
<dbReference type="Gene3D" id="1.20.1070.10">
    <property type="entry name" value="Rhodopsin 7-helix transmembrane proteins"/>
    <property type="match status" value="1"/>
</dbReference>